<dbReference type="EMBL" id="QBKP01000004">
    <property type="protein sequence ID" value="PTX51181.1"/>
    <property type="molecule type" value="Genomic_DNA"/>
</dbReference>
<dbReference type="OrthoDB" id="7419852at2"/>
<dbReference type="InterPro" id="IPR036291">
    <property type="entry name" value="NAD(P)-bd_dom_sf"/>
</dbReference>
<dbReference type="PANTHER" id="PTHR43355">
    <property type="entry name" value="FLAVIN REDUCTASE (NADPH)"/>
    <property type="match status" value="1"/>
</dbReference>
<proteinExistence type="predicted"/>
<reference evidence="2 3" key="1">
    <citation type="submission" date="2018-04" db="EMBL/GenBank/DDBJ databases">
        <title>Genomic Encyclopedia of Archaeal and Bacterial Type Strains, Phase II (KMG-II): from individual species to whole genera.</title>
        <authorList>
            <person name="Goeker M."/>
        </authorList>
    </citation>
    <scope>NUCLEOTIDE SEQUENCE [LARGE SCALE GENOMIC DNA]</scope>
    <source>
        <strain evidence="2 3">DSM 21823</strain>
    </source>
</reference>
<dbReference type="Proteomes" id="UP000244224">
    <property type="component" value="Unassembled WGS sequence"/>
</dbReference>
<dbReference type="GO" id="GO:0016646">
    <property type="term" value="F:oxidoreductase activity, acting on the CH-NH group of donors, NAD or NADP as acceptor"/>
    <property type="evidence" value="ECO:0007669"/>
    <property type="project" value="TreeGrafter"/>
</dbReference>
<keyword evidence="3" id="KW-1185">Reference proteome</keyword>
<evidence type="ECO:0000313" key="2">
    <source>
        <dbReference type="EMBL" id="PTX51181.1"/>
    </source>
</evidence>
<dbReference type="SUPFAM" id="SSF51735">
    <property type="entry name" value="NAD(P)-binding Rossmann-fold domains"/>
    <property type="match status" value="1"/>
</dbReference>
<name>A0A2T6B525_9RHOB</name>
<evidence type="ECO:0000259" key="1">
    <source>
        <dbReference type="Pfam" id="PF13460"/>
    </source>
</evidence>
<sequence length="208" mass="21569">MKIFLIGASGMIGSRILAEAVARGHEVIAGARRPERIAASAQVHPVAVDTADPEGLAAQAAQADVIVAAASPRSTGDAVAEMGQIGAAVMQAAKASGKRLVLVGGAGSLNLPDGSPLLPHLPQEYKAEATGMKAVRDRLRDSDLDWTFFAPAGLIQPGERTGSFRLGTDTLISDAEGNSRISAEDYAVALVDELETPAHRRGMMTIGY</sequence>
<feature type="domain" description="NAD(P)-binding" evidence="1">
    <location>
        <begin position="7"/>
        <end position="197"/>
    </location>
</feature>
<dbReference type="Gene3D" id="3.40.50.720">
    <property type="entry name" value="NAD(P)-binding Rossmann-like Domain"/>
    <property type="match status" value="1"/>
</dbReference>
<evidence type="ECO:0000313" key="3">
    <source>
        <dbReference type="Proteomes" id="UP000244224"/>
    </source>
</evidence>
<dbReference type="InterPro" id="IPR016040">
    <property type="entry name" value="NAD(P)-bd_dom"/>
</dbReference>
<protein>
    <recommendedName>
        <fullName evidence="1">NAD(P)-binding domain-containing protein</fullName>
    </recommendedName>
</protein>
<organism evidence="2 3">
    <name type="scientific">Gemmobacter caeni</name>
    <dbReference type="NCBI Taxonomy" id="589035"/>
    <lineage>
        <taxon>Bacteria</taxon>
        <taxon>Pseudomonadati</taxon>
        <taxon>Pseudomonadota</taxon>
        <taxon>Alphaproteobacteria</taxon>
        <taxon>Rhodobacterales</taxon>
        <taxon>Paracoccaceae</taxon>
        <taxon>Gemmobacter</taxon>
    </lineage>
</organism>
<gene>
    <name evidence="2" type="ORF">C8N34_104301</name>
</gene>
<accession>A0A2T6B525</accession>
<dbReference type="RefSeq" id="WP_054302550.1">
    <property type="nucleotide sequence ID" value="NZ_QBKP01000004.1"/>
</dbReference>
<dbReference type="AlphaFoldDB" id="A0A2T6B525"/>
<dbReference type="Pfam" id="PF13460">
    <property type="entry name" value="NAD_binding_10"/>
    <property type="match status" value="1"/>
</dbReference>
<dbReference type="PANTHER" id="PTHR43355:SF2">
    <property type="entry name" value="FLAVIN REDUCTASE (NADPH)"/>
    <property type="match status" value="1"/>
</dbReference>
<dbReference type="InterPro" id="IPR051606">
    <property type="entry name" value="Polyketide_Oxido-like"/>
</dbReference>
<comment type="caution">
    <text evidence="2">The sequence shown here is derived from an EMBL/GenBank/DDBJ whole genome shotgun (WGS) entry which is preliminary data.</text>
</comment>